<evidence type="ECO:0000256" key="2">
    <source>
        <dbReference type="ARBA" id="ARBA00005069"/>
    </source>
</evidence>
<dbReference type="InterPro" id="IPR008145">
    <property type="entry name" value="GK/Ca_channel_bsu"/>
</dbReference>
<dbReference type="HAMAP" id="MF_00836">
    <property type="entry name" value="PhnN"/>
    <property type="match status" value="1"/>
</dbReference>
<dbReference type="EMBL" id="JACIEN010000001">
    <property type="protein sequence ID" value="MBB4016635.1"/>
    <property type="molecule type" value="Genomic_DNA"/>
</dbReference>
<sequence>MTMEAEAGDRVRITLGRGLFVCVVGPSGAGKDTLIDHARRRLAVEGERFVFPRRLVTRAASTAEDHDVLSEEAFGAGVAGGAFSLHWHAHGLGYALPRSVEAALADGAVVVSNISRAQVAAAREAFARIAVISVTAPDAVIARRLAARGRESAETIAARLARGKAVVPDRAPDLTIVNDGSVEAAGEKLVAFLRGALRD</sequence>
<dbReference type="GO" id="GO:0006015">
    <property type="term" value="P:5-phosphoribose 1-diphosphate biosynthetic process"/>
    <property type="evidence" value="ECO:0007669"/>
    <property type="project" value="UniProtKB-UniRule"/>
</dbReference>
<evidence type="ECO:0000256" key="4">
    <source>
        <dbReference type="ARBA" id="ARBA00022741"/>
    </source>
</evidence>
<dbReference type="GO" id="GO:0005524">
    <property type="term" value="F:ATP binding"/>
    <property type="evidence" value="ECO:0007669"/>
    <property type="project" value="UniProtKB-KW"/>
</dbReference>
<feature type="binding site" evidence="6">
    <location>
        <begin position="25"/>
        <end position="32"/>
    </location>
    <ligand>
        <name>ATP</name>
        <dbReference type="ChEBI" id="CHEBI:30616"/>
    </ligand>
</feature>
<evidence type="ECO:0000256" key="5">
    <source>
        <dbReference type="ARBA" id="ARBA00022840"/>
    </source>
</evidence>
<organism evidence="8 9">
    <name type="scientific">Chelatococcus caeni</name>
    <dbReference type="NCBI Taxonomy" id="1348468"/>
    <lineage>
        <taxon>Bacteria</taxon>
        <taxon>Pseudomonadati</taxon>
        <taxon>Pseudomonadota</taxon>
        <taxon>Alphaproteobacteria</taxon>
        <taxon>Hyphomicrobiales</taxon>
        <taxon>Chelatococcaceae</taxon>
        <taxon>Chelatococcus</taxon>
    </lineage>
</organism>
<dbReference type="UniPathway" id="UPA00087">
    <property type="reaction ID" value="UER00175"/>
</dbReference>
<reference evidence="8 9" key="1">
    <citation type="submission" date="2020-08" db="EMBL/GenBank/DDBJ databases">
        <title>Genomic Encyclopedia of Type Strains, Phase IV (KMG-IV): sequencing the most valuable type-strain genomes for metagenomic binning, comparative biology and taxonomic classification.</title>
        <authorList>
            <person name="Goeker M."/>
        </authorList>
    </citation>
    <scope>NUCLEOTIDE SEQUENCE [LARGE SCALE GENOMIC DNA]</scope>
    <source>
        <strain evidence="8 9">DSM 103737</strain>
    </source>
</reference>
<keyword evidence="4 6" id="KW-0547">Nucleotide-binding</keyword>
<evidence type="ECO:0000256" key="1">
    <source>
        <dbReference type="ARBA" id="ARBA00000373"/>
    </source>
</evidence>
<protein>
    <recommendedName>
        <fullName evidence="6">Ribose 1,5-bisphosphate phosphokinase PhnN</fullName>
        <ecNumber evidence="6">2.7.4.23</ecNumber>
    </recommendedName>
    <alternativeName>
        <fullName evidence="6">Ribose 1,5-bisphosphokinase</fullName>
    </alternativeName>
</protein>
<dbReference type="SMART" id="SM00072">
    <property type="entry name" value="GuKc"/>
    <property type="match status" value="1"/>
</dbReference>
<dbReference type="GO" id="GO:0019634">
    <property type="term" value="P:organic phosphonate metabolic process"/>
    <property type="evidence" value="ECO:0007669"/>
    <property type="project" value="UniProtKB-UniRule"/>
</dbReference>
<evidence type="ECO:0000256" key="6">
    <source>
        <dbReference type="HAMAP-Rule" id="MF_00836"/>
    </source>
</evidence>
<dbReference type="SUPFAM" id="SSF52540">
    <property type="entry name" value="P-loop containing nucleoside triphosphate hydrolases"/>
    <property type="match status" value="1"/>
</dbReference>
<proteinExistence type="inferred from homology"/>
<keyword evidence="9" id="KW-1185">Reference proteome</keyword>
<comment type="function">
    <text evidence="6">Catalyzes the phosphorylation of ribose 1,5-bisphosphate to 5-phospho-D-ribosyl alpha-1-diphosphate (PRPP).</text>
</comment>
<comment type="pathway">
    <text evidence="2 6">Metabolic intermediate biosynthesis; 5-phospho-alpha-D-ribose 1-diphosphate biosynthesis; 5-phospho-alpha-D-ribose 1-diphosphate from D-ribose 5-phosphate (route II): step 3/3.</text>
</comment>
<dbReference type="GO" id="GO:0005829">
    <property type="term" value="C:cytosol"/>
    <property type="evidence" value="ECO:0007669"/>
    <property type="project" value="TreeGrafter"/>
</dbReference>
<evidence type="ECO:0000256" key="3">
    <source>
        <dbReference type="ARBA" id="ARBA00022679"/>
    </source>
</evidence>
<feature type="domain" description="Guanylate kinase-like" evidence="7">
    <location>
        <begin position="18"/>
        <end position="194"/>
    </location>
</feature>
<dbReference type="RefSeq" id="WP_183316214.1">
    <property type="nucleotide sequence ID" value="NZ_JACIEN010000001.1"/>
</dbReference>
<dbReference type="PROSITE" id="PS50052">
    <property type="entry name" value="GUANYLATE_KINASE_2"/>
    <property type="match status" value="1"/>
</dbReference>
<dbReference type="NCBIfam" id="TIGR02322">
    <property type="entry name" value="phosphon_PhnN"/>
    <property type="match status" value="1"/>
</dbReference>
<dbReference type="Proteomes" id="UP000577362">
    <property type="component" value="Unassembled WGS sequence"/>
</dbReference>
<dbReference type="PANTHER" id="PTHR23117:SF8">
    <property type="entry name" value="RIBOSE 1,5-BISPHOSPHATE PHOSPHOKINASE PHNN"/>
    <property type="match status" value="1"/>
</dbReference>
<comment type="catalytic activity">
    <reaction evidence="1 6">
        <text>alpha-D-ribose 1,5-bisphosphate + ATP = 5-phospho-alpha-D-ribose 1-diphosphate + ADP</text>
        <dbReference type="Rhea" id="RHEA:20109"/>
        <dbReference type="ChEBI" id="CHEBI:30616"/>
        <dbReference type="ChEBI" id="CHEBI:58017"/>
        <dbReference type="ChEBI" id="CHEBI:68688"/>
        <dbReference type="ChEBI" id="CHEBI:456216"/>
        <dbReference type="EC" id="2.7.4.23"/>
    </reaction>
</comment>
<name>A0A840BTB6_9HYPH</name>
<dbReference type="GO" id="GO:0033863">
    <property type="term" value="F:ribose 1,5-bisphosphate phosphokinase activity"/>
    <property type="evidence" value="ECO:0007669"/>
    <property type="project" value="UniProtKB-UniRule"/>
</dbReference>
<dbReference type="InterPro" id="IPR008144">
    <property type="entry name" value="Guanylate_kin-like_dom"/>
</dbReference>
<dbReference type="InterPro" id="IPR027417">
    <property type="entry name" value="P-loop_NTPase"/>
</dbReference>
<keyword evidence="3 6" id="KW-0808">Transferase</keyword>
<dbReference type="EC" id="2.7.4.23" evidence="6"/>
<comment type="similarity">
    <text evidence="6">Belongs to the ribose 1,5-bisphosphokinase family.</text>
</comment>
<evidence type="ECO:0000259" key="7">
    <source>
        <dbReference type="PROSITE" id="PS50052"/>
    </source>
</evidence>
<evidence type="ECO:0000313" key="8">
    <source>
        <dbReference type="EMBL" id="MBB4016635.1"/>
    </source>
</evidence>
<keyword evidence="5 6" id="KW-0067">ATP-binding</keyword>
<evidence type="ECO:0000313" key="9">
    <source>
        <dbReference type="Proteomes" id="UP000577362"/>
    </source>
</evidence>
<comment type="caution">
    <text evidence="8">The sequence shown here is derived from an EMBL/GenBank/DDBJ whole genome shotgun (WGS) entry which is preliminary data.</text>
</comment>
<dbReference type="PANTHER" id="PTHR23117">
    <property type="entry name" value="GUANYLATE KINASE-RELATED"/>
    <property type="match status" value="1"/>
</dbReference>
<gene>
    <name evidence="6" type="primary">phnN</name>
    <name evidence="8" type="ORF">GGR16_001641</name>
</gene>
<dbReference type="AlphaFoldDB" id="A0A840BTB6"/>
<dbReference type="Gene3D" id="3.40.50.300">
    <property type="entry name" value="P-loop containing nucleotide triphosphate hydrolases"/>
    <property type="match status" value="1"/>
</dbReference>
<keyword evidence="8" id="KW-0418">Kinase</keyword>
<dbReference type="InterPro" id="IPR012699">
    <property type="entry name" value="PhnN"/>
</dbReference>
<accession>A0A840BTB6</accession>